<dbReference type="AlphaFoldDB" id="A0A8H6MER8"/>
<organism evidence="3 4">
    <name type="scientific">Ephemerocybe angulata</name>
    <dbReference type="NCBI Taxonomy" id="980116"/>
    <lineage>
        <taxon>Eukaryota</taxon>
        <taxon>Fungi</taxon>
        <taxon>Dikarya</taxon>
        <taxon>Basidiomycota</taxon>
        <taxon>Agaricomycotina</taxon>
        <taxon>Agaricomycetes</taxon>
        <taxon>Agaricomycetidae</taxon>
        <taxon>Agaricales</taxon>
        <taxon>Agaricineae</taxon>
        <taxon>Psathyrellaceae</taxon>
        <taxon>Ephemerocybe</taxon>
    </lineage>
</organism>
<evidence type="ECO:0000313" key="3">
    <source>
        <dbReference type="EMBL" id="KAF6761267.1"/>
    </source>
</evidence>
<name>A0A8H6MER8_9AGAR</name>
<evidence type="ECO:0000256" key="2">
    <source>
        <dbReference type="SAM" id="MobiDB-lite"/>
    </source>
</evidence>
<keyword evidence="1" id="KW-0175">Coiled coil</keyword>
<feature type="compositionally biased region" description="Low complexity" evidence="2">
    <location>
        <begin position="305"/>
        <end position="317"/>
    </location>
</feature>
<protein>
    <submittedName>
        <fullName evidence="3">Uncharacterized protein</fullName>
    </submittedName>
</protein>
<feature type="compositionally biased region" description="Basic and acidic residues" evidence="2">
    <location>
        <begin position="287"/>
        <end position="298"/>
    </location>
</feature>
<comment type="caution">
    <text evidence="3">The sequence shown here is derived from an EMBL/GenBank/DDBJ whole genome shotgun (WGS) entry which is preliminary data.</text>
</comment>
<reference evidence="3 4" key="1">
    <citation type="submission" date="2020-07" db="EMBL/GenBank/DDBJ databases">
        <title>Comparative genomics of pyrophilous fungi reveals a link between fire events and developmental genes.</title>
        <authorList>
            <consortium name="DOE Joint Genome Institute"/>
            <person name="Steindorff A.S."/>
            <person name="Carver A."/>
            <person name="Calhoun S."/>
            <person name="Stillman K."/>
            <person name="Liu H."/>
            <person name="Lipzen A."/>
            <person name="Pangilinan J."/>
            <person name="Labutti K."/>
            <person name="Bruns T.D."/>
            <person name="Grigoriev I.V."/>
        </authorList>
    </citation>
    <scope>NUCLEOTIDE SEQUENCE [LARGE SCALE GENOMIC DNA]</scope>
    <source>
        <strain evidence="3 4">CBS 144469</strain>
    </source>
</reference>
<feature type="compositionally biased region" description="Basic and acidic residues" evidence="2">
    <location>
        <begin position="267"/>
        <end position="278"/>
    </location>
</feature>
<dbReference type="EMBL" id="JACGCI010000010">
    <property type="protein sequence ID" value="KAF6761267.1"/>
    <property type="molecule type" value="Genomic_DNA"/>
</dbReference>
<gene>
    <name evidence="3" type="ORF">DFP72DRAFT_880575</name>
</gene>
<accession>A0A8H6MER8</accession>
<dbReference type="Proteomes" id="UP000521943">
    <property type="component" value="Unassembled WGS sequence"/>
</dbReference>
<sequence>MPIPTAPALLVGLGARVLLNTVNRGPGAQASIPDSILLGVWQGVGLQCAGKQTGVAIAVGASIAMKLLYDFTTTPDVNICITTIIGVLLGVVGTELLSSYIDQYFGAEVEPVEPRKRTRSLPSRYPSVVGHHLPKPTHARTVQFGPDVLGGSVESEVNRPPYTLVSELTSIDSSAYELQSTASPVEREIASLRARASLADSERRRYREERKWAMSQGNLARAEQMKSEYKRYKSLMESCHREADMKLLAMEAAKERGSRHISTYQYPRDESPPPERRPPPQNVRRAFSKEPSPRREKAPYQIRIPTQGGPSSQPSPTYQEYKAAQQRRMSSARQPRDPYR</sequence>
<feature type="coiled-coil region" evidence="1">
    <location>
        <begin position="189"/>
        <end position="242"/>
    </location>
</feature>
<keyword evidence="4" id="KW-1185">Reference proteome</keyword>
<dbReference type="OrthoDB" id="3246365at2759"/>
<evidence type="ECO:0000256" key="1">
    <source>
        <dbReference type="SAM" id="Coils"/>
    </source>
</evidence>
<feature type="region of interest" description="Disordered" evidence="2">
    <location>
        <begin position="253"/>
        <end position="340"/>
    </location>
</feature>
<proteinExistence type="predicted"/>
<evidence type="ECO:0000313" key="4">
    <source>
        <dbReference type="Proteomes" id="UP000521943"/>
    </source>
</evidence>